<sequence length="231" mass="25255">MIFASYVKAWGDLLRPGAMKVVGIGVALSLGLLIAIYVAMVWLIGWLVPDSFSLPFIGEIGHIDTALSIVSAGIMLIASMFLMVPVASAFTGFFLEDVAEMVEDAHYPTLPPVRKLSLFESLSDTLRFFGVIIVANLIALAIYPFVIPLAPFLFFGLNGYLLGREYFQMAALRRMERDEARALYERNKATVWAAGALMAVPLSIPLLNLFVPVLGAAGFTHLFHAIMGRRG</sequence>
<dbReference type="RefSeq" id="WP_038074608.1">
    <property type="nucleotide sequence ID" value="NZ_AUND01000008.1"/>
</dbReference>
<keyword evidence="2 5" id="KW-0812">Transmembrane</keyword>
<protein>
    <recommendedName>
        <fullName evidence="8">CysZ-like protein</fullName>
    </recommendedName>
</protein>
<dbReference type="Proteomes" id="UP000027432">
    <property type="component" value="Unassembled WGS sequence"/>
</dbReference>
<name>A0A074JAW2_9RHOB</name>
<keyword evidence="3 5" id="KW-1133">Transmembrane helix</keyword>
<evidence type="ECO:0000256" key="4">
    <source>
        <dbReference type="ARBA" id="ARBA00023136"/>
    </source>
</evidence>
<dbReference type="eggNOG" id="COG2981">
    <property type="taxonomic scope" value="Bacteria"/>
</dbReference>
<organism evidence="6 7">
    <name type="scientific">Thioclava pacifica DSM 10166</name>
    <dbReference type="NCBI Taxonomy" id="1353537"/>
    <lineage>
        <taxon>Bacteria</taxon>
        <taxon>Pseudomonadati</taxon>
        <taxon>Pseudomonadota</taxon>
        <taxon>Alphaproteobacteria</taxon>
        <taxon>Rhodobacterales</taxon>
        <taxon>Paracoccaceae</taxon>
        <taxon>Thioclava</taxon>
    </lineage>
</organism>
<gene>
    <name evidence="6" type="ORF">TP2_17275</name>
</gene>
<evidence type="ECO:0000256" key="5">
    <source>
        <dbReference type="SAM" id="Phobius"/>
    </source>
</evidence>
<accession>A0A074JAW2</accession>
<evidence type="ECO:0000256" key="1">
    <source>
        <dbReference type="ARBA" id="ARBA00004141"/>
    </source>
</evidence>
<dbReference type="AlphaFoldDB" id="A0A074JAW2"/>
<dbReference type="InterPro" id="IPR059112">
    <property type="entry name" value="CysZ/EI24"/>
</dbReference>
<keyword evidence="7" id="KW-1185">Reference proteome</keyword>
<dbReference type="Pfam" id="PF07264">
    <property type="entry name" value="EI24"/>
    <property type="match status" value="1"/>
</dbReference>
<dbReference type="STRING" id="1353537.TP2_17275"/>
<proteinExistence type="predicted"/>
<reference evidence="6 7" key="1">
    <citation type="submission" date="2013-07" db="EMBL/GenBank/DDBJ databases">
        <title>Thioclava pacifica DSM 10166 Genome Sequencing.</title>
        <authorList>
            <person name="Lai Q."/>
            <person name="Shao Z."/>
        </authorList>
    </citation>
    <scope>NUCLEOTIDE SEQUENCE [LARGE SCALE GENOMIC DNA]</scope>
    <source>
        <strain evidence="6 7">DSM 10166</strain>
    </source>
</reference>
<feature type="transmembrane region" description="Helical" evidence="5">
    <location>
        <begin position="68"/>
        <end position="95"/>
    </location>
</feature>
<evidence type="ECO:0008006" key="8">
    <source>
        <dbReference type="Google" id="ProtNLM"/>
    </source>
</evidence>
<comment type="caution">
    <text evidence="6">The sequence shown here is derived from an EMBL/GenBank/DDBJ whole genome shotgun (WGS) entry which is preliminary data.</text>
</comment>
<feature type="transmembrane region" description="Helical" evidence="5">
    <location>
        <begin position="125"/>
        <end position="143"/>
    </location>
</feature>
<keyword evidence="4 5" id="KW-0472">Membrane</keyword>
<dbReference type="OrthoDB" id="5421146at2"/>
<evidence type="ECO:0000313" key="7">
    <source>
        <dbReference type="Proteomes" id="UP000027432"/>
    </source>
</evidence>
<evidence type="ECO:0000256" key="3">
    <source>
        <dbReference type="ARBA" id="ARBA00022989"/>
    </source>
</evidence>
<feature type="transmembrane region" description="Helical" evidence="5">
    <location>
        <begin position="210"/>
        <end position="227"/>
    </location>
</feature>
<evidence type="ECO:0000256" key="2">
    <source>
        <dbReference type="ARBA" id="ARBA00022692"/>
    </source>
</evidence>
<feature type="transmembrane region" description="Helical" evidence="5">
    <location>
        <begin position="21"/>
        <end position="48"/>
    </location>
</feature>
<dbReference type="EMBL" id="AUND01000008">
    <property type="protein sequence ID" value="KEO54766.1"/>
    <property type="molecule type" value="Genomic_DNA"/>
</dbReference>
<comment type="subcellular location">
    <subcellularLocation>
        <location evidence="1">Membrane</location>
        <topology evidence="1">Multi-pass membrane protein</topology>
    </subcellularLocation>
</comment>
<evidence type="ECO:0000313" key="6">
    <source>
        <dbReference type="EMBL" id="KEO54766.1"/>
    </source>
</evidence>